<protein>
    <recommendedName>
        <fullName evidence="2">Hydroxymethylglutaryl-coenzyme A synthase N-terminal domain-containing protein</fullName>
    </recommendedName>
</protein>
<dbReference type="InterPro" id="IPR016039">
    <property type="entry name" value="Thiolase-like"/>
</dbReference>
<evidence type="ECO:0000313" key="1">
    <source>
        <dbReference type="EMBL" id="GAG52645.1"/>
    </source>
</evidence>
<accession>X0Y9Y5</accession>
<reference evidence="1" key="1">
    <citation type="journal article" date="2014" name="Front. Microbiol.">
        <title>High frequency of phylogenetically diverse reductive dehalogenase-homologous genes in deep subseafloor sedimentary metagenomes.</title>
        <authorList>
            <person name="Kawai M."/>
            <person name="Futagami T."/>
            <person name="Toyoda A."/>
            <person name="Takaki Y."/>
            <person name="Nishi S."/>
            <person name="Hori S."/>
            <person name="Arai W."/>
            <person name="Tsubouchi T."/>
            <person name="Morono Y."/>
            <person name="Uchiyama I."/>
            <person name="Ito T."/>
            <person name="Fujiyama A."/>
            <person name="Inagaki F."/>
            <person name="Takami H."/>
        </authorList>
    </citation>
    <scope>NUCLEOTIDE SEQUENCE</scope>
    <source>
        <strain evidence="1">Expedition CK06-06</strain>
    </source>
</reference>
<proteinExistence type="predicted"/>
<feature type="non-terminal residue" evidence="1">
    <location>
        <position position="72"/>
    </location>
</feature>
<gene>
    <name evidence="1" type="ORF">S01H1_81229</name>
</gene>
<evidence type="ECO:0008006" key="2">
    <source>
        <dbReference type="Google" id="ProtNLM"/>
    </source>
</evidence>
<dbReference type="Gene3D" id="3.40.47.10">
    <property type="match status" value="1"/>
</dbReference>
<dbReference type="SUPFAM" id="SSF53901">
    <property type="entry name" value="Thiolase-like"/>
    <property type="match status" value="1"/>
</dbReference>
<comment type="caution">
    <text evidence="1">The sequence shown here is derived from an EMBL/GenBank/DDBJ whole genome shotgun (WGS) entry which is preliminary data.</text>
</comment>
<organism evidence="1">
    <name type="scientific">marine sediment metagenome</name>
    <dbReference type="NCBI Taxonomy" id="412755"/>
    <lineage>
        <taxon>unclassified sequences</taxon>
        <taxon>metagenomes</taxon>
        <taxon>ecological metagenomes</taxon>
    </lineage>
</organism>
<sequence length="72" mass="7408">MAKIASFGAYIPLFRLSRQEMGNAWGVPAVPGERAVANADEDSLTMAVAAGSDCLAGIDPSSVDGLFFATTT</sequence>
<dbReference type="EMBL" id="BARS01054942">
    <property type="protein sequence ID" value="GAG52645.1"/>
    <property type="molecule type" value="Genomic_DNA"/>
</dbReference>
<dbReference type="AlphaFoldDB" id="X0Y9Y5"/>
<name>X0Y9Y5_9ZZZZ</name>
<dbReference type="GO" id="GO:0016746">
    <property type="term" value="F:acyltransferase activity"/>
    <property type="evidence" value="ECO:0007669"/>
    <property type="project" value="InterPro"/>
</dbReference>